<name>A0A4Q1REQ6_9FIRM</name>
<dbReference type="RefSeq" id="WP_129256878.1">
    <property type="nucleotide sequence ID" value="NZ_SDKC01000001.1"/>
</dbReference>
<dbReference type="OrthoDB" id="9802872at2"/>
<keyword evidence="3" id="KW-0663">Pyridoxal phosphate</keyword>
<dbReference type="InterPro" id="IPR004839">
    <property type="entry name" value="Aminotransferase_I/II_large"/>
</dbReference>
<dbReference type="PANTHER" id="PTHR43525">
    <property type="entry name" value="PROTEIN MALY"/>
    <property type="match status" value="1"/>
</dbReference>
<dbReference type="Proteomes" id="UP000290106">
    <property type="component" value="Unassembled WGS sequence"/>
</dbReference>
<dbReference type="Gene3D" id="3.40.640.10">
    <property type="entry name" value="Type I PLP-dependent aspartate aminotransferase-like (Major domain)"/>
    <property type="match status" value="1"/>
</dbReference>
<dbReference type="CDD" id="cd00609">
    <property type="entry name" value="AAT_like"/>
    <property type="match status" value="1"/>
</dbReference>
<evidence type="ECO:0000313" key="8">
    <source>
        <dbReference type="Proteomes" id="UP000290106"/>
    </source>
</evidence>
<keyword evidence="7" id="KW-0808">Transferase</keyword>
<dbReference type="NCBIfam" id="TIGR04350">
    <property type="entry name" value="C_S_lyase_PatB"/>
    <property type="match status" value="1"/>
</dbReference>
<dbReference type="InterPro" id="IPR027619">
    <property type="entry name" value="C-S_lyase_PatB-like"/>
</dbReference>
<evidence type="ECO:0000256" key="4">
    <source>
        <dbReference type="ARBA" id="ARBA00023239"/>
    </source>
</evidence>
<evidence type="ECO:0000256" key="3">
    <source>
        <dbReference type="ARBA" id="ARBA00022898"/>
    </source>
</evidence>
<comment type="caution">
    <text evidence="7">The sequence shown here is derived from an EMBL/GenBank/DDBJ whole genome shotgun (WGS) entry which is preliminary data.</text>
</comment>
<dbReference type="InterPro" id="IPR051798">
    <property type="entry name" value="Class-II_PLP-Dep_Aminotrans"/>
</dbReference>
<evidence type="ECO:0000313" key="7">
    <source>
        <dbReference type="EMBL" id="RXS74044.1"/>
    </source>
</evidence>
<sequence length="390" mass="44190">MSNYDFDQITDRRNTGSLKWDVAEGELPMWVADMDFQTAPAVREAIEKRAAHGVFGYTDVEEDWYQAYMDWWERRHQFSIKKEWLTFCTGVVPAISSTVRKLTTPGENVLIQTPVYNIFFNSIVNNGRNVVECPLAYDGEQYEMDFEALEEKLSDPQTSLMILCNPHNPVGRIWERETLARVGELCEKYHVTVLSDEIHCDITRPGTGYLPFAAASETCKNISVTCIAPTKAFNIAGIQTAAVMIPNEALHHKVWRALNTDEVAEPNVFAIGAAIAAFTKGEDWLEELRAYLFENRAYMTDYIRKEIPQLKVTEADATYLLWVDCSALGCSAKELADAIRKTTGLYVSEGAQYGKTGEQFLRINLACQRSRIADGCERLKRGVEAYRNQK</sequence>
<accession>A0A4Q1REQ6</accession>
<dbReference type="InterPro" id="IPR015422">
    <property type="entry name" value="PyrdxlP-dep_Trfase_small"/>
</dbReference>
<dbReference type="Gene3D" id="3.90.1150.10">
    <property type="entry name" value="Aspartate Aminotransferase, domain 1"/>
    <property type="match status" value="1"/>
</dbReference>
<evidence type="ECO:0000256" key="1">
    <source>
        <dbReference type="ARBA" id="ARBA00001933"/>
    </source>
</evidence>
<evidence type="ECO:0000259" key="6">
    <source>
        <dbReference type="Pfam" id="PF00155"/>
    </source>
</evidence>
<comment type="similarity">
    <text evidence="5">Belongs to the class-II pyridoxal-phosphate-dependent aminotransferase family. MalY/PatB cystathionine beta-lyase subfamily.</text>
</comment>
<dbReference type="InterPro" id="IPR015424">
    <property type="entry name" value="PyrdxlP-dep_Trfase"/>
</dbReference>
<dbReference type="AlphaFoldDB" id="A0A4Q1REQ6"/>
<dbReference type="GO" id="GO:0008483">
    <property type="term" value="F:transaminase activity"/>
    <property type="evidence" value="ECO:0007669"/>
    <property type="project" value="UniProtKB-KW"/>
</dbReference>
<reference evidence="7 8" key="1">
    <citation type="submission" date="2019-01" db="EMBL/GenBank/DDBJ databases">
        <title>Blautia sp. nov. KGMB01111 isolated human feces.</title>
        <authorList>
            <person name="Park J.-E."/>
            <person name="Kim J.-S."/>
            <person name="Park S.-H."/>
        </authorList>
    </citation>
    <scope>NUCLEOTIDE SEQUENCE [LARGE SCALE GENOMIC DNA]</scope>
    <source>
        <strain evidence="7 8">KGMB01111</strain>
    </source>
</reference>
<evidence type="ECO:0000256" key="5">
    <source>
        <dbReference type="ARBA" id="ARBA00037974"/>
    </source>
</evidence>
<keyword evidence="7" id="KW-0032">Aminotransferase</keyword>
<dbReference type="Pfam" id="PF00155">
    <property type="entry name" value="Aminotran_1_2"/>
    <property type="match status" value="1"/>
</dbReference>
<feature type="domain" description="Aminotransferase class I/classII large" evidence="6">
    <location>
        <begin position="33"/>
        <end position="379"/>
    </location>
</feature>
<dbReference type="EMBL" id="SDKC01000001">
    <property type="protein sequence ID" value="RXS74044.1"/>
    <property type="molecule type" value="Genomic_DNA"/>
</dbReference>
<organism evidence="7 8">
    <name type="scientific">Blautia faecicola</name>
    <dbReference type="NCBI Taxonomy" id="2509240"/>
    <lineage>
        <taxon>Bacteria</taxon>
        <taxon>Bacillati</taxon>
        <taxon>Bacillota</taxon>
        <taxon>Clostridia</taxon>
        <taxon>Lachnospirales</taxon>
        <taxon>Lachnospiraceae</taxon>
        <taxon>Blautia</taxon>
    </lineage>
</organism>
<dbReference type="SUPFAM" id="SSF53383">
    <property type="entry name" value="PLP-dependent transferases"/>
    <property type="match status" value="1"/>
</dbReference>
<dbReference type="InterPro" id="IPR015421">
    <property type="entry name" value="PyrdxlP-dep_Trfase_major"/>
</dbReference>
<gene>
    <name evidence="7" type="ORF">ETP43_01445</name>
</gene>
<dbReference type="GO" id="GO:0047804">
    <property type="term" value="F:cysteine-S-conjugate beta-lyase activity"/>
    <property type="evidence" value="ECO:0007669"/>
    <property type="project" value="UniProtKB-EC"/>
</dbReference>
<evidence type="ECO:0000256" key="2">
    <source>
        <dbReference type="ARBA" id="ARBA00012224"/>
    </source>
</evidence>
<dbReference type="PANTHER" id="PTHR43525:SF1">
    <property type="entry name" value="PROTEIN MALY"/>
    <property type="match status" value="1"/>
</dbReference>
<keyword evidence="4" id="KW-0456">Lyase</keyword>
<dbReference type="GO" id="GO:0030170">
    <property type="term" value="F:pyridoxal phosphate binding"/>
    <property type="evidence" value="ECO:0007669"/>
    <property type="project" value="InterPro"/>
</dbReference>
<proteinExistence type="inferred from homology"/>
<protein>
    <recommendedName>
        <fullName evidence="2">cysteine-S-conjugate beta-lyase</fullName>
        <ecNumber evidence="2">4.4.1.13</ecNumber>
    </recommendedName>
</protein>
<dbReference type="EC" id="4.4.1.13" evidence="2"/>
<keyword evidence="8" id="KW-1185">Reference proteome</keyword>
<comment type="cofactor">
    <cofactor evidence="1">
        <name>pyridoxal 5'-phosphate</name>
        <dbReference type="ChEBI" id="CHEBI:597326"/>
    </cofactor>
</comment>